<proteinExistence type="predicted"/>
<evidence type="ECO:0000259" key="1">
    <source>
        <dbReference type="Pfam" id="PF20253"/>
    </source>
</evidence>
<dbReference type="AlphaFoldDB" id="A0A8H6VNB5"/>
<evidence type="ECO:0000313" key="2">
    <source>
        <dbReference type="EMBL" id="KAF7198658.1"/>
    </source>
</evidence>
<sequence length="884" mass="98599">MADESAPSLRGRHLLYKAGTKKIVDWLSATAASLRDITHILSTQNVPPVPTSTKTTESREKKSYTIKSHDLISLARIITSSAGTAPSAIVKLLEKVIEGRKACALFYAEQSDSDEAANRSHLFFIQVLETVHQLLVSVRSPDSPKPSKANVKSVHRGVNSVEGDMTNIFACLEMEVPSATPLGSAPEPRSVIAKQHLNQVDLEPDQQDAEFALWCHVEDLRDLRRYIQDIWQQYADGSISLLAATMVTETGMSLMRLAGDELTANWPELGSWDDLLESLSLKCSAFMMNKKSVCNSYLFPKGSAGSSRSIKEGEEILDLLCPGAACTLQDVIARVKDLAVKRQWGHDLFVVLGGDMYSFAKFLDFQIHNLCDRLLKPARSAEQWSEFGYGLADYYKSGTLPIWLVSAAQAYCDIYEVIGSEPGCASVYYQNRIEALNRSLPAFEARRPLCDIGPDYSGYIDAMRTGVIMSREVAKKSQVNQEMLDFTKRSRNNIDMTDEMKSKFGSDSLLESMQGMPLASLFGLPGVAGQMLYFTMVRWHRQSSSCANDGGMVIAMANLYSACRRLGLIKSSWHDMDFILANQETKHALVIKSHDASDVQSLLHQYLITLGVPASKFARKRTPECPKPQDYYEHGRQLNPTCNFFYALTEKKMKDRTVSLERGEVVRLVLDQLTDSATTLAKFAKQARSKTTRGSLNPTVDYSLTEILHAFKMNFVKEEPQLNFDLLGFYLDCRQIHYGLRKALGRDDTLLAPYQLVHFVLQESAASSQPLSKTPLATAAEFLALTIELRGNKFSKQAFDQSSGRIPKHLRPHLRQYTSSLPDGSSPDQRCKAIAAHYKASEGFSTIVNASSINFYDANGTDEEFQMLKRQAEMNERLRDGALL</sequence>
<dbReference type="Pfam" id="PF20253">
    <property type="entry name" value="DUF6604"/>
    <property type="match status" value="1"/>
</dbReference>
<reference evidence="2" key="1">
    <citation type="submission" date="2020-04" db="EMBL/GenBank/DDBJ databases">
        <title>Draft genome resource of the tomato pathogen Pseudocercospora fuligena.</title>
        <authorList>
            <person name="Zaccaron A."/>
        </authorList>
    </citation>
    <scope>NUCLEOTIDE SEQUENCE</scope>
    <source>
        <strain evidence="2">PF001</strain>
    </source>
</reference>
<dbReference type="Proteomes" id="UP000660729">
    <property type="component" value="Unassembled WGS sequence"/>
</dbReference>
<gene>
    <name evidence="2" type="ORF">HII31_00397</name>
</gene>
<organism evidence="2 3">
    <name type="scientific">Pseudocercospora fuligena</name>
    <dbReference type="NCBI Taxonomy" id="685502"/>
    <lineage>
        <taxon>Eukaryota</taxon>
        <taxon>Fungi</taxon>
        <taxon>Dikarya</taxon>
        <taxon>Ascomycota</taxon>
        <taxon>Pezizomycotina</taxon>
        <taxon>Dothideomycetes</taxon>
        <taxon>Dothideomycetidae</taxon>
        <taxon>Mycosphaerellales</taxon>
        <taxon>Mycosphaerellaceae</taxon>
        <taxon>Pseudocercospora</taxon>
    </lineage>
</organism>
<accession>A0A8H6VNB5</accession>
<dbReference type="PANTHER" id="PTHR38795:SF1">
    <property type="entry name" value="DUF6604 DOMAIN-CONTAINING PROTEIN"/>
    <property type="match status" value="1"/>
</dbReference>
<keyword evidence="3" id="KW-1185">Reference proteome</keyword>
<dbReference type="OrthoDB" id="3640263at2759"/>
<name>A0A8H6VNB5_9PEZI</name>
<dbReference type="InterPro" id="IPR046539">
    <property type="entry name" value="DUF6604"/>
</dbReference>
<feature type="domain" description="DUF6604" evidence="1">
    <location>
        <begin position="15"/>
        <end position="263"/>
    </location>
</feature>
<dbReference type="EMBL" id="JABCIY010000001">
    <property type="protein sequence ID" value="KAF7198658.1"/>
    <property type="molecule type" value="Genomic_DNA"/>
</dbReference>
<comment type="caution">
    <text evidence="2">The sequence shown here is derived from an EMBL/GenBank/DDBJ whole genome shotgun (WGS) entry which is preliminary data.</text>
</comment>
<dbReference type="PANTHER" id="PTHR38795">
    <property type="entry name" value="DUF6604 DOMAIN-CONTAINING PROTEIN"/>
    <property type="match status" value="1"/>
</dbReference>
<protein>
    <recommendedName>
        <fullName evidence="1">DUF6604 domain-containing protein</fullName>
    </recommendedName>
</protein>
<evidence type="ECO:0000313" key="3">
    <source>
        <dbReference type="Proteomes" id="UP000660729"/>
    </source>
</evidence>